<dbReference type="PRINTS" id="PR00111">
    <property type="entry name" value="ABHYDROLASE"/>
</dbReference>
<dbReference type="GO" id="GO:0016020">
    <property type="term" value="C:membrane"/>
    <property type="evidence" value="ECO:0007669"/>
    <property type="project" value="TreeGrafter"/>
</dbReference>
<name>A0A9X7VX17_9BACL</name>
<reference evidence="3 4" key="1">
    <citation type="submission" date="2021-02" db="EMBL/GenBank/DDBJ databases">
        <title>Alicyclobacillus curvatus sp. nov. and Alicyclobacillus mengziensis sp. nov., two acidophilic bacteria isolated from acid mine drainage.</title>
        <authorList>
            <person name="Huang Y."/>
        </authorList>
    </citation>
    <scope>NUCLEOTIDE SEQUENCE [LARGE SCALE GENOMIC DNA]</scope>
    <source>
        <strain evidence="3 4">S30H14</strain>
    </source>
</reference>
<dbReference type="PANTHER" id="PTHR43798:SF31">
    <property type="entry name" value="AB HYDROLASE SUPERFAMILY PROTEIN YCLE"/>
    <property type="match status" value="1"/>
</dbReference>
<feature type="domain" description="AB hydrolase-1" evidence="2">
    <location>
        <begin position="22"/>
        <end position="251"/>
    </location>
</feature>
<accession>A0A9X7VX17</accession>
<dbReference type="RefSeq" id="WP_206655985.1">
    <property type="nucleotide sequence ID" value="NZ_CP071182.1"/>
</dbReference>
<dbReference type="EMBL" id="CP071182">
    <property type="protein sequence ID" value="QSO46618.1"/>
    <property type="molecule type" value="Genomic_DNA"/>
</dbReference>
<dbReference type="InterPro" id="IPR050266">
    <property type="entry name" value="AB_hydrolase_sf"/>
</dbReference>
<keyword evidence="4" id="KW-1185">Reference proteome</keyword>
<evidence type="ECO:0000313" key="4">
    <source>
        <dbReference type="Proteomes" id="UP000663505"/>
    </source>
</evidence>
<evidence type="ECO:0000259" key="2">
    <source>
        <dbReference type="Pfam" id="PF00561"/>
    </source>
</evidence>
<dbReference type="GO" id="GO:0016787">
    <property type="term" value="F:hydrolase activity"/>
    <property type="evidence" value="ECO:0007669"/>
    <property type="project" value="UniProtKB-KW"/>
</dbReference>
<dbReference type="Proteomes" id="UP000663505">
    <property type="component" value="Chromosome"/>
</dbReference>
<sequence length="264" mass="30403">MPYVEVEPGVKLFYEINGTGKTILFVHGWTMSHDVWEYQVSSLAERYRTVVLDLRGHGDSDKPWSGYTYDVYARDIENFTAQMGLEDFTYVGWSMGAAIGLHYITRLASRASKFVSVDGVIPYFIAQEKLPFGPSKREVNSWIKQEKVIRPEFTKRFVDNMFYQPNLRYTKLWIFNICMKATWHAAIESLKLLRDTNLSDLMAKIKIPVAIMHGIHDQVVPFQFAQYAAQRIPGSVLTSFQHSGHAPFIEESSVFNRRLVNFIG</sequence>
<dbReference type="SUPFAM" id="SSF53474">
    <property type="entry name" value="alpha/beta-Hydrolases"/>
    <property type="match status" value="1"/>
</dbReference>
<dbReference type="Gene3D" id="3.40.50.1820">
    <property type="entry name" value="alpha/beta hydrolase"/>
    <property type="match status" value="1"/>
</dbReference>
<dbReference type="PANTHER" id="PTHR43798">
    <property type="entry name" value="MONOACYLGLYCEROL LIPASE"/>
    <property type="match status" value="1"/>
</dbReference>
<keyword evidence="1 3" id="KW-0378">Hydrolase</keyword>
<dbReference type="AlphaFoldDB" id="A0A9X7VX17"/>
<protein>
    <submittedName>
        <fullName evidence="3">Alpha/beta hydrolase</fullName>
    </submittedName>
</protein>
<dbReference type="KEGG" id="afx:JZ786_19515"/>
<dbReference type="Pfam" id="PF00561">
    <property type="entry name" value="Abhydrolase_1"/>
    <property type="match status" value="1"/>
</dbReference>
<gene>
    <name evidence="3" type="ORF">JZ786_19515</name>
</gene>
<organism evidence="3 4">
    <name type="scientific">Alicyclobacillus mengziensis</name>
    <dbReference type="NCBI Taxonomy" id="2931921"/>
    <lineage>
        <taxon>Bacteria</taxon>
        <taxon>Bacillati</taxon>
        <taxon>Bacillota</taxon>
        <taxon>Bacilli</taxon>
        <taxon>Bacillales</taxon>
        <taxon>Alicyclobacillaceae</taxon>
        <taxon>Alicyclobacillus</taxon>
    </lineage>
</organism>
<evidence type="ECO:0000256" key="1">
    <source>
        <dbReference type="ARBA" id="ARBA00022801"/>
    </source>
</evidence>
<evidence type="ECO:0000313" key="3">
    <source>
        <dbReference type="EMBL" id="QSO46618.1"/>
    </source>
</evidence>
<proteinExistence type="predicted"/>
<dbReference type="InterPro" id="IPR029058">
    <property type="entry name" value="AB_hydrolase_fold"/>
</dbReference>
<dbReference type="InterPro" id="IPR000073">
    <property type="entry name" value="AB_hydrolase_1"/>
</dbReference>